<evidence type="ECO:0000256" key="1">
    <source>
        <dbReference type="SAM" id="MobiDB-lite"/>
    </source>
</evidence>
<feature type="domain" description="Thioredoxin" evidence="3">
    <location>
        <begin position="70"/>
        <end position="202"/>
    </location>
</feature>
<organism evidence="4 5">
    <name type="scientific">Sodaliphilus pleomorphus</name>
    <dbReference type="NCBI Taxonomy" id="2606626"/>
    <lineage>
        <taxon>Bacteria</taxon>
        <taxon>Pseudomonadati</taxon>
        <taxon>Bacteroidota</taxon>
        <taxon>Bacteroidia</taxon>
        <taxon>Bacteroidales</taxon>
        <taxon>Muribaculaceae</taxon>
        <taxon>Sodaliphilus</taxon>
    </lineage>
</organism>
<dbReference type="GO" id="GO:0045454">
    <property type="term" value="P:cell redox homeostasis"/>
    <property type="evidence" value="ECO:0007669"/>
    <property type="project" value="TreeGrafter"/>
</dbReference>
<dbReference type="PROSITE" id="PS51352">
    <property type="entry name" value="THIOREDOXIN_2"/>
    <property type="match status" value="1"/>
</dbReference>
<keyword evidence="5" id="KW-1185">Reference proteome</keyword>
<dbReference type="Gene3D" id="3.40.30.10">
    <property type="entry name" value="Glutaredoxin"/>
    <property type="match status" value="1"/>
</dbReference>
<evidence type="ECO:0000259" key="3">
    <source>
        <dbReference type="PROSITE" id="PS51352"/>
    </source>
</evidence>
<dbReference type="SUPFAM" id="SSF52833">
    <property type="entry name" value="Thioredoxin-like"/>
    <property type="match status" value="1"/>
</dbReference>
<dbReference type="InterPro" id="IPR036249">
    <property type="entry name" value="Thioredoxin-like_sf"/>
</dbReference>
<keyword evidence="2" id="KW-0812">Transmembrane</keyword>
<evidence type="ECO:0000313" key="4">
    <source>
        <dbReference type="EMBL" id="MSS17467.1"/>
    </source>
</evidence>
<sequence length="202" mass="21759">METAATVAVGENAYQPMKIVLSLTNYFYTILYPIILTIMRRLLNFMIIAALATAVASCNKAQDNNGRQEASATSQEETAEASTATESMVVEINQDELTKAVGDLTQPTWTNAGKRPVVIDFNATWCGPCQKLKPVLNKLAAQYKGKVDFYSVDVDENQALASALGINAIPHVLVAPVGKKPQAIQGFDSAEDFASQLAACLK</sequence>
<evidence type="ECO:0000313" key="5">
    <source>
        <dbReference type="Proteomes" id="UP000483362"/>
    </source>
</evidence>
<evidence type="ECO:0000256" key="2">
    <source>
        <dbReference type="SAM" id="Phobius"/>
    </source>
</evidence>
<gene>
    <name evidence="4" type="ORF">FYJ29_06820</name>
</gene>
<dbReference type="AlphaFoldDB" id="A0A6L5XCW3"/>
<dbReference type="Pfam" id="PF00085">
    <property type="entry name" value="Thioredoxin"/>
    <property type="match status" value="1"/>
</dbReference>
<dbReference type="PANTHER" id="PTHR43601:SF3">
    <property type="entry name" value="THIOREDOXIN, MITOCHONDRIAL"/>
    <property type="match status" value="1"/>
</dbReference>
<keyword evidence="2" id="KW-1133">Transmembrane helix</keyword>
<dbReference type="PANTHER" id="PTHR43601">
    <property type="entry name" value="THIOREDOXIN, MITOCHONDRIAL"/>
    <property type="match status" value="1"/>
</dbReference>
<feature type="compositionally biased region" description="Low complexity" evidence="1">
    <location>
        <begin position="68"/>
        <end position="85"/>
    </location>
</feature>
<dbReference type="EMBL" id="VULT01000009">
    <property type="protein sequence ID" value="MSS17467.1"/>
    <property type="molecule type" value="Genomic_DNA"/>
</dbReference>
<name>A0A6L5XCW3_9BACT</name>
<keyword evidence="2" id="KW-0472">Membrane</keyword>
<dbReference type="InterPro" id="IPR013766">
    <property type="entry name" value="Thioredoxin_domain"/>
</dbReference>
<comment type="caution">
    <text evidence="4">The sequence shown here is derived from an EMBL/GenBank/DDBJ whole genome shotgun (WGS) entry which is preliminary data.</text>
</comment>
<reference evidence="4 5" key="1">
    <citation type="submission" date="2019-08" db="EMBL/GenBank/DDBJ databases">
        <title>In-depth cultivation of the pig gut microbiome towards novel bacterial diversity and tailored functional studies.</title>
        <authorList>
            <person name="Wylensek D."/>
            <person name="Hitch T.C.A."/>
            <person name="Clavel T."/>
        </authorList>
    </citation>
    <scope>NUCLEOTIDE SEQUENCE [LARGE SCALE GENOMIC DNA]</scope>
    <source>
        <strain evidence="4 5">Oil-RF-744-WCA-WT-10</strain>
    </source>
</reference>
<dbReference type="CDD" id="cd02947">
    <property type="entry name" value="TRX_family"/>
    <property type="match status" value="1"/>
</dbReference>
<accession>A0A6L5XCW3</accession>
<dbReference type="Proteomes" id="UP000483362">
    <property type="component" value="Unassembled WGS sequence"/>
</dbReference>
<feature type="region of interest" description="Disordered" evidence="1">
    <location>
        <begin position="65"/>
        <end position="85"/>
    </location>
</feature>
<protein>
    <submittedName>
        <fullName evidence="4">Thioredoxin fold domain-containing protein</fullName>
    </submittedName>
</protein>
<proteinExistence type="predicted"/>
<feature type="transmembrane region" description="Helical" evidence="2">
    <location>
        <begin position="19"/>
        <end position="39"/>
    </location>
</feature>